<evidence type="ECO:0000313" key="4">
    <source>
        <dbReference type="Proteomes" id="UP000011087"/>
    </source>
</evidence>
<dbReference type="SUPFAM" id="SSF55729">
    <property type="entry name" value="Acyl-CoA N-acyltransferases (Nat)"/>
    <property type="match status" value="1"/>
</dbReference>
<dbReference type="InterPro" id="IPR000182">
    <property type="entry name" value="GNAT_dom"/>
</dbReference>
<dbReference type="EnsemblProtists" id="EKX53078">
    <property type="protein sequence ID" value="EKX53078"/>
    <property type="gene ID" value="GUITHDRAFT_64615"/>
</dbReference>
<evidence type="ECO:0000313" key="2">
    <source>
        <dbReference type="EMBL" id="EKX53078.1"/>
    </source>
</evidence>
<feature type="domain" description="N-acetyltransferase" evidence="1">
    <location>
        <begin position="34"/>
        <end position="207"/>
    </location>
</feature>
<dbReference type="EMBL" id="JH992971">
    <property type="protein sequence ID" value="EKX53078.1"/>
    <property type="molecule type" value="Genomic_DNA"/>
</dbReference>
<dbReference type="InterPro" id="IPR052742">
    <property type="entry name" value="Mito_N-acetyltransferase"/>
</dbReference>
<reference evidence="4" key="2">
    <citation type="submission" date="2012-11" db="EMBL/GenBank/DDBJ databases">
        <authorList>
            <person name="Kuo A."/>
            <person name="Curtis B.A."/>
            <person name="Tanifuji G."/>
            <person name="Burki F."/>
            <person name="Gruber A."/>
            <person name="Irimia M."/>
            <person name="Maruyama S."/>
            <person name="Arias M.C."/>
            <person name="Ball S.G."/>
            <person name="Gile G.H."/>
            <person name="Hirakawa Y."/>
            <person name="Hopkins J.F."/>
            <person name="Rensing S.A."/>
            <person name="Schmutz J."/>
            <person name="Symeonidi A."/>
            <person name="Elias M."/>
            <person name="Eveleigh R.J."/>
            <person name="Herman E.K."/>
            <person name="Klute M.J."/>
            <person name="Nakayama T."/>
            <person name="Obornik M."/>
            <person name="Reyes-Prieto A."/>
            <person name="Armbrust E.V."/>
            <person name="Aves S.J."/>
            <person name="Beiko R.G."/>
            <person name="Coutinho P."/>
            <person name="Dacks J.B."/>
            <person name="Durnford D.G."/>
            <person name="Fast N.M."/>
            <person name="Green B.R."/>
            <person name="Grisdale C."/>
            <person name="Hempe F."/>
            <person name="Henrissat B."/>
            <person name="Hoppner M.P."/>
            <person name="Ishida K.-I."/>
            <person name="Kim E."/>
            <person name="Koreny L."/>
            <person name="Kroth P.G."/>
            <person name="Liu Y."/>
            <person name="Malik S.-B."/>
            <person name="Maier U.G."/>
            <person name="McRose D."/>
            <person name="Mock T."/>
            <person name="Neilson J.A."/>
            <person name="Onodera N.T."/>
            <person name="Poole A.M."/>
            <person name="Pritham E.J."/>
            <person name="Richards T.A."/>
            <person name="Rocap G."/>
            <person name="Roy S.W."/>
            <person name="Sarai C."/>
            <person name="Schaack S."/>
            <person name="Shirato S."/>
            <person name="Slamovits C.H."/>
            <person name="Spencer D.F."/>
            <person name="Suzuki S."/>
            <person name="Worden A.Z."/>
            <person name="Zauner S."/>
            <person name="Barry K."/>
            <person name="Bell C."/>
            <person name="Bharti A.K."/>
            <person name="Crow J.A."/>
            <person name="Grimwood J."/>
            <person name="Kramer R."/>
            <person name="Lindquist E."/>
            <person name="Lucas S."/>
            <person name="Salamov A."/>
            <person name="McFadden G.I."/>
            <person name="Lane C.E."/>
            <person name="Keeling P.J."/>
            <person name="Gray M.W."/>
            <person name="Grigoriev I.V."/>
            <person name="Archibald J.M."/>
        </authorList>
    </citation>
    <scope>NUCLEOTIDE SEQUENCE</scope>
    <source>
        <strain evidence="4">CCMP2712</strain>
    </source>
</reference>
<dbReference type="KEGG" id="gtt:GUITHDRAFT_64615"/>
<reference evidence="3" key="3">
    <citation type="submission" date="2016-03" db="UniProtKB">
        <authorList>
            <consortium name="EnsemblProtists"/>
        </authorList>
    </citation>
    <scope>IDENTIFICATION</scope>
</reference>
<dbReference type="Proteomes" id="UP000011087">
    <property type="component" value="Unassembled WGS sequence"/>
</dbReference>
<dbReference type="OrthoDB" id="10264707at2759"/>
<keyword evidence="4" id="KW-1185">Reference proteome</keyword>
<dbReference type="InterPro" id="IPR016181">
    <property type="entry name" value="Acyl_CoA_acyltransferase"/>
</dbReference>
<dbReference type="PROSITE" id="PS51186">
    <property type="entry name" value="GNAT"/>
    <property type="match status" value="1"/>
</dbReference>
<dbReference type="HOGENOM" id="CLU_013985_42_2_1"/>
<dbReference type="GeneID" id="17309475"/>
<evidence type="ECO:0000313" key="3">
    <source>
        <dbReference type="EnsemblProtists" id="EKX53078"/>
    </source>
</evidence>
<dbReference type="PANTHER" id="PTHR43138:SF1">
    <property type="entry name" value="N-ACETYLTRANSFERASE ACA1"/>
    <property type="match status" value="1"/>
</dbReference>
<gene>
    <name evidence="2" type="ORF">GUITHDRAFT_64615</name>
</gene>
<sequence length="256" mass="29117">MTSAYGGKAGNGRLGEKMLKMLPLSAELKSGRQVEVDLVREEEWEECMRLLNAIIEQGRAWPFDKTYTRMEDFQGYFLSHTAFVVRSTSAGLDANKKFSNPGDVMGIFYIKPNYPGRCSHVCNGGFITKEEFRMQGVGKLMGACYLKFARALGYEMSYFNLVFASNEESIRLWDGLGFQRVSLLKKCAKLKGIEGLVDAYGYCYDLATVDEKFDPIKVARSRSMSPRWFAFKRLYGEWSPYLLPCFVASTIFLLIQ</sequence>
<dbReference type="PaxDb" id="55529-EKX53078"/>
<dbReference type="GO" id="GO:0005634">
    <property type="term" value="C:nucleus"/>
    <property type="evidence" value="ECO:0007669"/>
    <property type="project" value="TreeGrafter"/>
</dbReference>
<dbReference type="STRING" id="905079.L1JY99"/>
<name>L1JY99_GUITC</name>
<accession>L1JY99</accession>
<dbReference type="RefSeq" id="XP_005840058.1">
    <property type="nucleotide sequence ID" value="XM_005840001.1"/>
</dbReference>
<dbReference type="Gene3D" id="3.40.630.30">
    <property type="match status" value="1"/>
</dbReference>
<proteinExistence type="predicted"/>
<dbReference type="GO" id="GO:0016747">
    <property type="term" value="F:acyltransferase activity, transferring groups other than amino-acyl groups"/>
    <property type="evidence" value="ECO:0007669"/>
    <property type="project" value="InterPro"/>
</dbReference>
<dbReference type="AlphaFoldDB" id="L1JY99"/>
<organism evidence="2">
    <name type="scientific">Guillardia theta (strain CCMP2712)</name>
    <name type="common">Cryptophyte</name>
    <dbReference type="NCBI Taxonomy" id="905079"/>
    <lineage>
        <taxon>Eukaryota</taxon>
        <taxon>Cryptophyceae</taxon>
        <taxon>Pyrenomonadales</taxon>
        <taxon>Geminigeraceae</taxon>
        <taxon>Guillardia</taxon>
    </lineage>
</organism>
<dbReference type="OMA" id="EDEWFAG"/>
<evidence type="ECO:0000259" key="1">
    <source>
        <dbReference type="PROSITE" id="PS51186"/>
    </source>
</evidence>
<dbReference type="eggNOG" id="ENOG502QRFX">
    <property type="taxonomic scope" value="Eukaryota"/>
</dbReference>
<protein>
    <recommendedName>
        <fullName evidence="1">N-acetyltransferase domain-containing protein</fullName>
    </recommendedName>
</protein>
<reference evidence="2 4" key="1">
    <citation type="journal article" date="2012" name="Nature">
        <title>Algal genomes reveal evolutionary mosaicism and the fate of nucleomorphs.</title>
        <authorList>
            <consortium name="DOE Joint Genome Institute"/>
            <person name="Curtis B.A."/>
            <person name="Tanifuji G."/>
            <person name="Burki F."/>
            <person name="Gruber A."/>
            <person name="Irimia M."/>
            <person name="Maruyama S."/>
            <person name="Arias M.C."/>
            <person name="Ball S.G."/>
            <person name="Gile G.H."/>
            <person name="Hirakawa Y."/>
            <person name="Hopkins J.F."/>
            <person name="Kuo A."/>
            <person name="Rensing S.A."/>
            <person name="Schmutz J."/>
            <person name="Symeonidi A."/>
            <person name="Elias M."/>
            <person name="Eveleigh R.J."/>
            <person name="Herman E.K."/>
            <person name="Klute M.J."/>
            <person name="Nakayama T."/>
            <person name="Obornik M."/>
            <person name="Reyes-Prieto A."/>
            <person name="Armbrust E.V."/>
            <person name="Aves S.J."/>
            <person name="Beiko R.G."/>
            <person name="Coutinho P."/>
            <person name="Dacks J.B."/>
            <person name="Durnford D.G."/>
            <person name="Fast N.M."/>
            <person name="Green B.R."/>
            <person name="Grisdale C.J."/>
            <person name="Hempel F."/>
            <person name="Henrissat B."/>
            <person name="Hoppner M.P."/>
            <person name="Ishida K."/>
            <person name="Kim E."/>
            <person name="Koreny L."/>
            <person name="Kroth P.G."/>
            <person name="Liu Y."/>
            <person name="Malik S.B."/>
            <person name="Maier U.G."/>
            <person name="McRose D."/>
            <person name="Mock T."/>
            <person name="Neilson J.A."/>
            <person name="Onodera N.T."/>
            <person name="Poole A.M."/>
            <person name="Pritham E.J."/>
            <person name="Richards T.A."/>
            <person name="Rocap G."/>
            <person name="Roy S.W."/>
            <person name="Sarai C."/>
            <person name="Schaack S."/>
            <person name="Shirato S."/>
            <person name="Slamovits C.H."/>
            <person name="Spencer D.F."/>
            <person name="Suzuki S."/>
            <person name="Worden A.Z."/>
            <person name="Zauner S."/>
            <person name="Barry K."/>
            <person name="Bell C."/>
            <person name="Bharti A.K."/>
            <person name="Crow J.A."/>
            <person name="Grimwood J."/>
            <person name="Kramer R."/>
            <person name="Lindquist E."/>
            <person name="Lucas S."/>
            <person name="Salamov A."/>
            <person name="McFadden G.I."/>
            <person name="Lane C.E."/>
            <person name="Keeling P.J."/>
            <person name="Gray M.W."/>
            <person name="Grigoriev I.V."/>
            <person name="Archibald J.M."/>
        </authorList>
    </citation>
    <scope>NUCLEOTIDE SEQUENCE</scope>
    <source>
        <strain evidence="2 4">CCMP2712</strain>
    </source>
</reference>
<dbReference type="Pfam" id="PF00583">
    <property type="entry name" value="Acetyltransf_1"/>
    <property type="match status" value="1"/>
</dbReference>
<dbReference type="PANTHER" id="PTHR43138">
    <property type="entry name" value="ACETYLTRANSFERASE, GNAT FAMILY"/>
    <property type="match status" value="1"/>
</dbReference>